<evidence type="ECO:0000313" key="2">
    <source>
        <dbReference type="Proteomes" id="UP000324800"/>
    </source>
</evidence>
<organism evidence="1 2">
    <name type="scientific">Streblomastix strix</name>
    <dbReference type="NCBI Taxonomy" id="222440"/>
    <lineage>
        <taxon>Eukaryota</taxon>
        <taxon>Metamonada</taxon>
        <taxon>Preaxostyla</taxon>
        <taxon>Oxymonadida</taxon>
        <taxon>Streblomastigidae</taxon>
        <taxon>Streblomastix</taxon>
    </lineage>
</organism>
<protein>
    <submittedName>
        <fullName evidence="1">Uncharacterized protein</fullName>
    </submittedName>
</protein>
<accession>A0A5J4X4Z2</accession>
<name>A0A5J4X4Z2_9EUKA</name>
<comment type="caution">
    <text evidence="1">The sequence shown here is derived from an EMBL/GenBank/DDBJ whole genome shotgun (WGS) entry which is preliminary data.</text>
</comment>
<dbReference type="EMBL" id="SNRW01000324">
    <property type="protein sequence ID" value="KAA6401862.1"/>
    <property type="molecule type" value="Genomic_DNA"/>
</dbReference>
<reference evidence="1 2" key="1">
    <citation type="submission" date="2019-03" db="EMBL/GenBank/DDBJ databases">
        <title>Single cell metagenomics reveals metabolic interactions within the superorganism composed of flagellate Streblomastix strix and complex community of Bacteroidetes bacteria on its surface.</title>
        <authorList>
            <person name="Treitli S.C."/>
            <person name="Kolisko M."/>
            <person name="Husnik F."/>
            <person name="Keeling P."/>
            <person name="Hampl V."/>
        </authorList>
    </citation>
    <scope>NUCLEOTIDE SEQUENCE [LARGE SCALE GENOMIC DNA]</scope>
    <source>
        <strain evidence="1">ST1C</strain>
    </source>
</reference>
<gene>
    <name evidence="1" type="ORF">EZS28_002609</name>
</gene>
<evidence type="ECO:0000313" key="1">
    <source>
        <dbReference type="EMBL" id="KAA6401862.1"/>
    </source>
</evidence>
<proteinExistence type="predicted"/>
<sequence length="125" mass="14598">MQAFLTLFVCTTNERHVAVLFEVTQHLTRIFFEGKDFSFEAFSLMRSQKNMSSLQFENEISSMTQLTEICTRFWLLQKLSSSVKSASRQCTQIVMFRNLNSPQNLKELLSLTESSPFRFQFRFAG</sequence>
<dbReference type="AlphaFoldDB" id="A0A5J4X4Z2"/>
<dbReference type="Proteomes" id="UP000324800">
    <property type="component" value="Unassembled WGS sequence"/>
</dbReference>